<reference evidence="1" key="1">
    <citation type="submission" date="2014-09" db="EMBL/GenBank/DDBJ databases">
        <authorList>
            <person name="Magalhaes I.L.F."/>
            <person name="Oliveira U."/>
            <person name="Santos F.R."/>
            <person name="Vidigal T.H.D.A."/>
            <person name="Brescovit A.D."/>
            <person name="Santos A.J."/>
        </authorList>
    </citation>
    <scope>NUCLEOTIDE SEQUENCE</scope>
    <source>
        <tissue evidence="1">Shoot tissue taken approximately 20 cm above the soil surface</tissue>
    </source>
</reference>
<protein>
    <submittedName>
        <fullName evidence="1">Uncharacterized protein</fullName>
    </submittedName>
</protein>
<accession>A0A0A9FL89</accession>
<evidence type="ECO:0000313" key="1">
    <source>
        <dbReference type="EMBL" id="JAE12004.1"/>
    </source>
</evidence>
<dbReference type="EMBL" id="GBRH01185892">
    <property type="protein sequence ID" value="JAE12004.1"/>
    <property type="molecule type" value="Transcribed_RNA"/>
</dbReference>
<sequence length="48" mass="5523">MVYSCMTQSVRSPRGARPWWYTSVFLLPTGRPPPPPLQTKRSFPVAFQ</sequence>
<organism evidence="1">
    <name type="scientific">Arundo donax</name>
    <name type="common">Giant reed</name>
    <name type="synonym">Donax arundinaceus</name>
    <dbReference type="NCBI Taxonomy" id="35708"/>
    <lineage>
        <taxon>Eukaryota</taxon>
        <taxon>Viridiplantae</taxon>
        <taxon>Streptophyta</taxon>
        <taxon>Embryophyta</taxon>
        <taxon>Tracheophyta</taxon>
        <taxon>Spermatophyta</taxon>
        <taxon>Magnoliopsida</taxon>
        <taxon>Liliopsida</taxon>
        <taxon>Poales</taxon>
        <taxon>Poaceae</taxon>
        <taxon>PACMAD clade</taxon>
        <taxon>Arundinoideae</taxon>
        <taxon>Arundineae</taxon>
        <taxon>Arundo</taxon>
    </lineage>
</organism>
<dbReference type="AlphaFoldDB" id="A0A0A9FL89"/>
<reference evidence="1" key="2">
    <citation type="journal article" date="2015" name="Data Brief">
        <title>Shoot transcriptome of the giant reed, Arundo donax.</title>
        <authorList>
            <person name="Barrero R.A."/>
            <person name="Guerrero F.D."/>
            <person name="Moolhuijzen P."/>
            <person name="Goolsby J.A."/>
            <person name="Tidwell J."/>
            <person name="Bellgard S.E."/>
            <person name="Bellgard M.I."/>
        </authorList>
    </citation>
    <scope>NUCLEOTIDE SEQUENCE</scope>
    <source>
        <tissue evidence="1">Shoot tissue taken approximately 20 cm above the soil surface</tissue>
    </source>
</reference>
<proteinExistence type="predicted"/>
<name>A0A0A9FL89_ARUDO</name>